<evidence type="ECO:0000259" key="1">
    <source>
        <dbReference type="PROSITE" id="PS50994"/>
    </source>
</evidence>
<dbReference type="KEGG" id="tbk:HF295_00510"/>
<dbReference type="PANTHER" id="PTHR46889:SF5">
    <property type="entry name" value="INTEGRASE PROTEIN"/>
    <property type="match status" value="1"/>
</dbReference>
<dbReference type="Proteomes" id="UP000512167">
    <property type="component" value="Chromosome"/>
</dbReference>
<organism evidence="2 3">
    <name type="scientific">Hujiaoplasma nucleasis</name>
    <dbReference type="NCBI Taxonomy" id="2725268"/>
    <lineage>
        <taxon>Bacteria</taxon>
        <taxon>Bacillati</taxon>
        <taxon>Mycoplasmatota</taxon>
        <taxon>Mollicutes</taxon>
        <taxon>Candidatus Izemoplasmatales</taxon>
        <taxon>Hujiaoplasmataceae</taxon>
        <taxon>Hujiaoplasma</taxon>
    </lineage>
</organism>
<reference evidence="2 3" key="1">
    <citation type="submission" date="2020-04" db="EMBL/GenBank/DDBJ databases">
        <authorList>
            <person name="Zheng R.K."/>
            <person name="Sun C.M."/>
        </authorList>
    </citation>
    <scope>NUCLEOTIDE SEQUENCE [LARGE SCALE GENOMIC DNA]</scope>
    <source>
        <strain evidence="3">zrk29</strain>
    </source>
</reference>
<dbReference type="Gene3D" id="1.10.10.10">
    <property type="entry name" value="Winged helix-like DNA-binding domain superfamily/Winged helix DNA-binding domain"/>
    <property type="match status" value="1"/>
</dbReference>
<dbReference type="InterPro" id="IPR036388">
    <property type="entry name" value="WH-like_DNA-bd_sf"/>
</dbReference>
<dbReference type="EMBL" id="CP051151">
    <property type="protein sequence ID" value="QLY39419.1"/>
    <property type="molecule type" value="Genomic_DNA"/>
</dbReference>
<proteinExistence type="predicted"/>
<dbReference type="PROSITE" id="PS50994">
    <property type="entry name" value="INTEGRASE"/>
    <property type="match status" value="1"/>
</dbReference>
<dbReference type="RefSeq" id="WP_312031886.1">
    <property type="nucleotide sequence ID" value="NZ_CP051151.1"/>
</dbReference>
<dbReference type="PANTHER" id="PTHR46889">
    <property type="entry name" value="TRANSPOSASE INSF FOR INSERTION SEQUENCE IS3B-RELATED"/>
    <property type="match status" value="1"/>
</dbReference>
<dbReference type="Pfam" id="PF00665">
    <property type="entry name" value="rve"/>
    <property type="match status" value="1"/>
</dbReference>
<keyword evidence="3" id="KW-1185">Reference proteome</keyword>
<accession>A0A7L6N4B5</accession>
<dbReference type="NCBIfam" id="NF033516">
    <property type="entry name" value="transpos_IS3"/>
    <property type="match status" value="1"/>
</dbReference>
<name>A0A7L6N4B5_9MOLU</name>
<dbReference type="SUPFAM" id="SSF46689">
    <property type="entry name" value="Homeodomain-like"/>
    <property type="match status" value="1"/>
</dbReference>
<dbReference type="Gene3D" id="3.30.420.10">
    <property type="entry name" value="Ribonuclease H-like superfamily/Ribonuclease H"/>
    <property type="match status" value="1"/>
</dbReference>
<sequence length="449" mass="52848">MKITLKEKIEMCEEHILKGKSLSHVSEMYDGYDIGNLKYIINLYKKHGKKVFDHNKIKTYKRDTKLLAIARVENGESIRSVALDLGLTDPTILGDWLKLYRTKGEAAVKDTYSRKGYLTKDKRAKAIVDQTLLEENERLKAEIEYLKKSRSLTKKLEGVTSKEKAEIVTSLRTKFKLSDLLEVAQMASSVYYYHTSEYKKKANKYKDIEKEIDYLYLKKHKKRIGYHRVYIELKKMNYVIGKNKVLEIMRHKGYTKKKVKKWRKYNSYAGDLGFTKPNQMNQDFSTLKPYQKAGTDITMFRTERGPVYLSPIIDFDSREVLSYVAGTNAKMDKITKMLELLKKHHSNRVKGMMIQSDQGIQYQNSRYQTKLEELGIIQSMSRKGNCLDNSPTENFFGRMKVEMWYGHEKEYKSPKALIKAYDEYINYYNNTRLVTKHKMSPIEYRNYMI</sequence>
<evidence type="ECO:0000313" key="3">
    <source>
        <dbReference type="Proteomes" id="UP000512167"/>
    </source>
</evidence>
<gene>
    <name evidence="2" type="ORF">HF295_00510</name>
</gene>
<dbReference type="InterPro" id="IPR012337">
    <property type="entry name" value="RNaseH-like_sf"/>
</dbReference>
<dbReference type="InterPro" id="IPR050900">
    <property type="entry name" value="Transposase_IS3/IS150/IS904"/>
</dbReference>
<protein>
    <submittedName>
        <fullName evidence="2">IS3 family transposase</fullName>
    </submittedName>
</protein>
<dbReference type="InterPro" id="IPR036397">
    <property type="entry name" value="RNaseH_sf"/>
</dbReference>
<dbReference type="SUPFAM" id="SSF53098">
    <property type="entry name" value="Ribonuclease H-like"/>
    <property type="match status" value="1"/>
</dbReference>
<dbReference type="GO" id="GO:0015074">
    <property type="term" value="P:DNA integration"/>
    <property type="evidence" value="ECO:0007669"/>
    <property type="project" value="InterPro"/>
</dbReference>
<dbReference type="GO" id="GO:0003676">
    <property type="term" value="F:nucleic acid binding"/>
    <property type="evidence" value="ECO:0007669"/>
    <property type="project" value="InterPro"/>
</dbReference>
<dbReference type="InterPro" id="IPR048020">
    <property type="entry name" value="Transpos_IS3"/>
</dbReference>
<dbReference type="InterPro" id="IPR001584">
    <property type="entry name" value="Integrase_cat-core"/>
</dbReference>
<dbReference type="InterPro" id="IPR009057">
    <property type="entry name" value="Homeodomain-like_sf"/>
</dbReference>
<feature type="domain" description="Integrase catalytic" evidence="1">
    <location>
        <begin position="285"/>
        <end position="449"/>
    </location>
</feature>
<dbReference type="Pfam" id="PF13333">
    <property type="entry name" value="rve_2"/>
    <property type="match status" value="1"/>
</dbReference>
<evidence type="ECO:0000313" key="2">
    <source>
        <dbReference type="EMBL" id="QLY39419.1"/>
    </source>
</evidence>
<dbReference type="AlphaFoldDB" id="A0A7L6N4B5"/>